<dbReference type="EnsemblPlants" id="AUR62025721-RA">
    <property type="protein sequence ID" value="AUR62025721-RA:cds"/>
    <property type="gene ID" value="AUR62025721"/>
</dbReference>
<feature type="repeat" description="ANK" evidence="7">
    <location>
        <begin position="80"/>
        <end position="102"/>
    </location>
</feature>
<evidence type="ECO:0000256" key="2">
    <source>
        <dbReference type="ARBA" id="ARBA00022692"/>
    </source>
</evidence>
<reference evidence="10" key="2">
    <citation type="submission" date="2021-03" db="UniProtKB">
        <authorList>
            <consortium name="EnsemblPlants"/>
        </authorList>
    </citation>
    <scope>IDENTIFICATION</scope>
</reference>
<evidence type="ECO:0000256" key="8">
    <source>
        <dbReference type="SAM" id="Phobius"/>
    </source>
</evidence>
<feature type="repeat" description="ANK" evidence="7">
    <location>
        <begin position="127"/>
        <end position="150"/>
    </location>
</feature>
<dbReference type="OMA" id="LLEKCHR"/>
<evidence type="ECO:0000313" key="11">
    <source>
        <dbReference type="Proteomes" id="UP000596660"/>
    </source>
</evidence>
<feature type="repeat" description="ANK" evidence="7">
    <location>
        <begin position="303"/>
        <end position="335"/>
    </location>
</feature>
<feature type="domain" description="PGG" evidence="9">
    <location>
        <begin position="721"/>
        <end position="828"/>
    </location>
</feature>
<feature type="transmembrane region" description="Helical" evidence="8">
    <location>
        <begin position="806"/>
        <end position="830"/>
    </location>
</feature>
<dbReference type="AlphaFoldDB" id="A0A803M9Z5"/>
<dbReference type="InterPro" id="IPR026961">
    <property type="entry name" value="PGG_dom"/>
</dbReference>
<dbReference type="SUPFAM" id="SSF48403">
    <property type="entry name" value="Ankyrin repeat"/>
    <property type="match status" value="2"/>
</dbReference>
<proteinExistence type="predicted"/>
<dbReference type="InterPro" id="IPR002110">
    <property type="entry name" value="Ankyrin_rpt"/>
</dbReference>
<keyword evidence="3" id="KW-0677">Repeat</keyword>
<dbReference type="PANTHER" id="PTHR24186">
    <property type="entry name" value="PROTEIN PHOSPHATASE 1 REGULATORY SUBUNIT"/>
    <property type="match status" value="1"/>
</dbReference>
<keyword evidence="4 8" id="KW-1133">Transmembrane helix</keyword>
<evidence type="ECO:0000256" key="4">
    <source>
        <dbReference type="ARBA" id="ARBA00022989"/>
    </source>
</evidence>
<dbReference type="Pfam" id="PF13962">
    <property type="entry name" value="PGG"/>
    <property type="match status" value="1"/>
</dbReference>
<evidence type="ECO:0000256" key="5">
    <source>
        <dbReference type="ARBA" id="ARBA00023043"/>
    </source>
</evidence>
<dbReference type="SMART" id="SM00248">
    <property type="entry name" value="ANK"/>
    <property type="match status" value="7"/>
</dbReference>
<keyword evidence="5 7" id="KW-0040">ANK repeat</keyword>
<dbReference type="PANTHER" id="PTHR24186:SF46">
    <property type="entry name" value="PROTEIN ACCELERATED CELL DEATH 6-LIKE"/>
    <property type="match status" value="1"/>
</dbReference>
<evidence type="ECO:0000256" key="6">
    <source>
        <dbReference type="ARBA" id="ARBA00023136"/>
    </source>
</evidence>
<accession>A0A803M9Z5</accession>
<name>A0A803M9Z5_CHEQI</name>
<keyword evidence="11" id="KW-1185">Reference proteome</keyword>
<dbReference type="Proteomes" id="UP000596660">
    <property type="component" value="Unplaced"/>
</dbReference>
<feature type="transmembrane region" description="Helical" evidence="8">
    <location>
        <begin position="836"/>
        <end position="857"/>
    </location>
</feature>
<reference evidence="10" key="1">
    <citation type="journal article" date="2017" name="Nature">
        <title>The genome of Chenopodium quinoa.</title>
        <authorList>
            <person name="Jarvis D.E."/>
            <person name="Ho Y.S."/>
            <person name="Lightfoot D.J."/>
            <person name="Schmoeckel S.M."/>
            <person name="Li B."/>
            <person name="Borm T.J.A."/>
            <person name="Ohyanagi H."/>
            <person name="Mineta K."/>
            <person name="Michell C.T."/>
            <person name="Saber N."/>
            <person name="Kharbatia N.M."/>
            <person name="Rupper R.R."/>
            <person name="Sharp A.R."/>
            <person name="Dally N."/>
            <person name="Boughton B.A."/>
            <person name="Woo Y.H."/>
            <person name="Gao G."/>
            <person name="Schijlen E.G.W.M."/>
            <person name="Guo X."/>
            <person name="Momin A.A."/>
            <person name="Negrao S."/>
            <person name="Al-Babili S."/>
            <person name="Gehring C."/>
            <person name="Roessner U."/>
            <person name="Jung C."/>
            <person name="Murphy K."/>
            <person name="Arold S.T."/>
            <person name="Gojobori T."/>
            <person name="van der Linden C.G."/>
            <person name="van Loo E.N."/>
            <person name="Jellen E.N."/>
            <person name="Maughan P.J."/>
            <person name="Tester M."/>
        </authorList>
    </citation>
    <scope>NUCLEOTIDE SEQUENCE [LARGE SCALE GENOMIC DNA]</scope>
    <source>
        <strain evidence="10">cv. PI 614886</strain>
    </source>
</reference>
<sequence>MENTEIVVVEMEKELYIAAKKGNVEFLEQVKCDDEYLRRKTHDKNNIFHVAIRHEKIEFVEACLRKFPNEIELICQKNNKGNTPLHVAAEVGNFGVVDLIYNYLEERIKVKGQGYGGEKSWRVKNLRGNTPLHVALIHDNVNIAMFLLEKDPYLARIVNNSKEAPLHLAIKQQVYYSESKSIMASIRQSINEGGGGALTIKSAPEKDMSEMIKSLVEEASYVTCWLDAEGLTPLHRVASLAAPHNIQLTKFILEHCPHSAEICDKNGKSILHLLINKIPNYQEAKNLFSHEEIYALRNYQDNQGNAPLHIAAKNMDKNVMRVLLESSTKLYIYNTEGVSAASLIQQEDMLQLLWRRKLTVDEMNAADKANIPFLREKMENLGIDFLLSQGPKGRNIIHRMMVFKKNSPLKPDLFVNFIEEALGKFPSIITQTDGKGDTPIHVLVQNHSDTAIKVPPRVEDNAQYNNSSDGNPSNTKNYVVSSLWESGLMPSLLEKCHRRILKFDYEASVKGSIESPWLLQNMEGNTALQEAIKSKNSIELVKLLLKYNSNSLSAINNNKETPLHLFASHPIEQITQEDLDEMVGTNYEAAKSKDEDGLTPLLRAFKAGNYKVAAMLCYASPKAAEIGDSNNDQTYGHLLVKDQPERYFSRLFQDKELRDERKSSKDENQWLLNLLEISNAAGVTPGDLIGELPNLPNNIEKFITNDTRMMGIRSAWGIPKKQLNSYMNSMNVIAALLTTITFTAAFQVPGGLIQDKGTPQMIGDIAFQVFMIADVLAMCLSMMVLFCLLWIMATNNKRNSVMIQDFSVSLLIVAFFATLLAFMTGVYATTYNVKRWIAIATLIICSLLLVLVQRCIVLKLFIPISKAILIFDRMVLYPATKAFVERVKSNVSSFRGRKVPDIESSVK</sequence>
<dbReference type="GO" id="GO:0005886">
    <property type="term" value="C:plasma membrane"/>
    <property type="evidence" value="ECO:0007669"/>
    <property type="project" value="TreeGrafter"/>
</dbReference>
<evidence type="ECO:0000256" key="3">
    <source>
        <dbReference type="ARBA" id="ARBA00022737"/>
    </source>
</evidence>
<feature type="transmembrane region" description="Helical" evidence="8">
    <location>
        <begin position="765"/>
        <end position="794"/>
    </location>
</feature>
<dbReference type="Pfam" id="PF00023">
    <property type="entry name" value="Ank"/>
    <property type="match status" value="1"/>
</dbReference>
<dbReference type="Gene3D" id="1.25.40.20">
    <property type="entry name" value="Ankyrin repeat-containing domain"/>
    <property type="match status" value="3"/>
</dbReference>
<evidence type="ECO:0000313" key="10">
    <source>
        <dbReference type="EnsemblPlants" id="AUR62025721-RA:cds"/>
    </source>
</evidence>
<comment type="subcellular location">
    <subcellularLocation>
        <location evidence="1">Membrane</location>
        <topology evidence="1">Multi-pass membrane protein</topology>
    </subcellularLocation>
</comment>
<keyword evidence="6 8" id="KW-0472">Membrane</keyword>
<organism evidence="10 11">
    <name type="scientific">Chenopodium quinoa</name>
    <name type="common">Quinoa</name>
    <dbReference type="NCBI Taxonomy" id="63459"/>
    <lineage>
        <taxon>Eukaryota</taxon>
        <taxon>Viridiplantae</taxon>
        <taxon>Streptophyta</taxon>
        <taxon>Embryophyta</taxon>
        <taxon>Tracheophyta</taxon>
        <taxon>Spermatophyta</taxon>
        <taxon>Magnoliopsida</taxon>
        <taxon>eudicotyledons</taxon>
        <taxon>Gunneridae</taxon>
        <taxon>Pentapetalae</taxon>
        <taxon>Caryophyllales</taxon>
        <taxon>Chenopodiaceae</taxon>
        <taxon>Chenopodioideae</taxon>
        <taxon>Atripliceae</taxon>
        <taxon>Chenopodium</taxon>
    </lineage>
</organism>
<keyword evidence="2 8" id="KW-0812">Transmembrane</keyword>
<protein>
    <recommendedName>
        <fullName evidence="9">PGG domain-containing protein</fullName>
    </recommendedName>
</protein>
<dbReference type="PROSITE" id="PS50297">
    <property type="entry name" value="ANK_REP_REGION"/>
    <property type="match status" value="3"/>
</dbReference>
<evidence type="ECO:0000256" key="7">
    <source>
        <dbReference type="PROSITE-ProRule" id="PRU00023"/>
    </source>
</evidence>
<dbReference type="Pfam" id="PF12796">
    <property type="entry name" value="Ank_2"/>
    <property type="match status" value="3"/>
</dbReference>
<evidence type="ECO:0000256" key="1">
    <source>
        <dbReference type="ARBA" id="ARBA00004141"/>
    </source>
</evidence>
<dbReference type="PROSITE" id="PS50088">
    <property type="entry name" value="ANK_REPEAT"/>
    <property type="match status" value="3"/>
</dbReference>
<evidence type="ECO:0000259" key="9">
    <source>
        <dbReference type="Pfam" id="PF13962"/>
    </source>
</evidence>
<dbReference type="Gramene" id="AUR62025721-RA">
    <property type="protein sequence ID" value="AUR62025721-RA:cds"/>
    <property type="gene ID" value="AUR62025721"/>
</dbReference>
<dbReference type="InterPro" id="IPR036770">
    <property type="entry name" value="Ankyrin_rpt-contain_sf"/>
</dbReference>